<evidence type="ECO:0000313" key="1">
    <source>
        <dbReference type="EMBL" id="EKD29904.1"/>
    </source>
</evidence>
<organism evidence="1">
    <name type="scientific">uncultured bacterium</name>
    <name type="common">gcode 4</name>
    <dbReference type="NCBI Taxonomy" id="1234023"/>
    <lineage>
        <taxon>Bacteria</taxon>
        <taxon>environmental samples</taxon>
    </lineage>
</organism>
<protein>
    <submittedName>
        <fullName evidence="1">Uncharacterized protein</fullName>
    </submittedName>
</protein>
<reference evidence="1" key="1">
    <citation type="journal article" date="2012" name="Science">
        <title>Fermentation, hydrogen, and sulfur metabolism in multiple uncultivated bacterial phyla.</title>
        <authorList>
            <person name="Wrighton K.C."/>
            <person name="Thomas B.C."/>
            <person name="Sharon I."/>
            <person name="Miller C.S."/>
            <person name="Castelle C.J."/>
            <person name="VerBerkmoes N.C."/>
            <person name="Wilkins M.J."/>
            <person name="Hettich R.L."/>
            <person name="Lipton M.S."/>
            <person name="Williams K.H."/>
            <person name="Long P.E."/>
            <person name="Banfield J.F."/>
        </authorList>
    </citation>
    <scope>NUCLEOTIDE SEQUENCE [LARGE SCALE GENOMIC DNA]</scope>
</reference>
<accession>K1YX27</accession>
<name>K1YX27_9BACT</name>
<dbReference type="EMBL" id="AMFJ01034221">
    <property type="protein sequence ID" value="EKD29904.1"/>
    <property type="molecule type" value="Genomic_DNA"/>
</dbReference>
<dbReference type="AlphaFoldDB" id="K1YX27"/>
<comment type="caution">
    <text evidence="1">The sequence shown here is derived from an EMBL/GenBank/DDBJ whole genome shotgun (WGS) entry which is preliminary data.</text>
</comment>
<proteinExistence type="predicted"/>
<gene>
    <name evidence="1" type="ORF">ACD_78C00221G0005</name>
</gene>
<sequence length="45" mass="5219">MAHTKYGDIDIMEIDSEEKQTKNLDHLSCFLGMEIMLCEPSGWEE</sequence>